<dbReference type="eggNOG" id="ENOG5033ANC">
    <property type="taxonomic scope" value="Bacteria"/>
</dbReference>
<name>D3F9Q7_CONWI</name>
<dbReference type="InterPro" id="IPR045441">
    <property type="entry name" value="DUF6506"/>
</dbReference>
<evidence type="ECO:0000313" key="1">
    <source>
        <dbReference type="EMBL" id="ADB51119.1"/>
    </source>
</evidence>
<accession>D3F9Q7</accession>
<dbReference type="Proteomes" id="UP000008229">
    <property type="component" value="Chromosome"/>
</dbReference>
<dbReference type="Pfam" id="PF20116">
    <property type="entry name" value="DUF6506"/>
    <property type="match status" value="2"/>
</dbReference>
<dbReference type="STRING" id="469383.Cwoe_2700"/>
<proteinExistence type="predicted"/>
<dbReference type="HOGENOM" id="CLU_1352289_0_0_11"/>
<keyword evidence="2" id="KW-1185">Reference proteome</keyword>
<dbReference type="OrthoDB" id="8595161at2"/>
<dbReference type="RefSeq" id="WP_012934170.1">
    <property type="nucleotide sequence ID" value="NC_013739.1"/>
</dbReference>
<gene>
    <name evidence="1" type="ordered locus">Cwoe_2700</name>
</gene>
<evidence type="ECO:0000313" key="2">
    <source>
        <dbReference type="Proteomes" id="UP000008229"/>
    </source>
</evidence>
<dbReference type="AlphaFoldDB" id="D3F9Q7"/>
<organism evidence="1 2">
    <name type="scientific">Conexibacter woesei (strain DSM 14684 / CCUG 47730 / CIP 108061 / JCM 11494 / NBRC 100937 / ID131577)</name>
    <dbReference type="NCBI Taxonomy" id="469383"/>
    <lineage>
        <taxon>Bacteria</taxon>
        <taxon>Bacillati</taxon>
        <taxon>Actinomycetota</taxon>
        <taxon>Thermoleophilia</taxon>
        <taxon>Solirubrobacterales</taxon>
        <taxon>Conexibacteraceae</taxon>
        <taxon>Conexibacter</taxon>
    </lineage>
</organism>
<dbReference type="KEGG" id="cwo:Cwoe_2700"/>
<protein>
    <submittedName>
        <fullName evidence="1">Uncharacterized protein</fullName>
    </submittedName>
</protein>
<sequence>MAATPSFKAAFLYLAAGADPAVDRVVRDGQIERSTIVAVPDAETAGRVAAELERDGLDLIELYGGLGQRGAAAVVEATGGRVPVGYVGYDADGSGAGPDAGVRHRVIVYEETGADPTGERVVSEHGGVRTTVVAVPDAERVPPIAAELVGEGAERVEICGGLGPVPAARTVAEIGGRVPVGAVLFGAESLQLVAAFQAGFAETAS</sequence>
<reference evidence="1 2" key="1">
    <citation type="journal article" date="2010" name="Stand. Genomic Sci.">
        <title>Complete genome sequence of Conexibacter woesei type strain (ID131577).</title>
        <authorList>
            <person name="Pukall R."/>
            <person name="Lapidus A."/>
            <person name="Glavina Del Rio T."/>
            <person name="Copeland A."/>
            <person name="Tice H."/>
            <person name="Cheng J.-F."/>
            <person name="Lucas S."/>
            <person name="Chen F."/>
            <person name="Nolan M."/>
            <person name="Bruce D."/>
            <person name="Goodwin L."/>
            <person name="Pitluck S."/>
            <person name="Mavromatis K."/>
            <person name="Ivanova N."/>
            <person name="Ovchinnikova G."/>
            <person name="Pati A."/>
            <person name="Chen A."/>
            <person name="Palaniappan K."/>
            <person name="Land M."/>
            <person name="Hauser L."/>
            <person name="Chang Y.-J."/>
            <person name="Jeffries C.D."/>
            <person name="Chain P."/>
            <person name="Meincke L."/>
            <person name="Sims D."/>
            <person name="Brettin T."/>
            <person name="Detter J.C."/>
            <person name="Rohde M."/>
            <person name="Goeker M."/>
            <person name="Bristow J."/>
            <person name="Eisen J.A."/>
            <person name="Markowitz V."/>
            <person name="Kyrpides N.C."/>
            <person name="Klenk H.-P."/>
            <person name="Hugenholtz P."/>
        </authorList>
    </citation>
    <scope>NUCLEOTIDE SEQUENCE [LARGE SCALE GENOMIC DNA]</scope>
    <source>
        <strain evidence="2">DSM 14684 / CIP 108061 / JCM 11494 / NBRC 100937 / ID131577</strain>
    </source>
</reference>
<reference evidence="2" key="2">
    <citation type="submission" date="2010-01" db="EMBL/GenBank/DDBJ databases">
        <title>The complete genome of Conexibacter woesei DSM 14684.</title>
        <authorList>
            <consortium name="US DOE Joint Genome Institute (JGI-PGF)"/>
            <person name="Lucas S."/>
            <person name="Copeland A."/>
            <person name="Lapidus A."/>
            <person name="Glavina del Rio T."/>
            <person name="Dalin E."/>
            <person name="Tice H."/>
            <person name="Bruce D."/>
            <person name="Goodwin L."/>
            <person name="Pitluck S."/>
            <person name="Kyrpides N."/>
            <person name="Mavromatis K."/>
            <person name="Ivanova N."/>
            <person name="Mikhailova N."/>
            <person name="Chertkov O."/>
            <person name="Brettin T."/>
            <person name="Detter J.C."/>
            <person name="Han C."/>
            <person name="Larimer F."/>
            <person name="Land M."/>
            <person name="Hauser L."/>
            <person name="Markowitz V."/>
            <person name="Cheng J.-F."/>
            <person name="Hugenholtz P."/>
            <person name="Woyke T."/>
            <person name="Wu D."/>
            <person name="Pukall R."/>
            <person name="Steenblock K."/>
            <person name="Schneider S."/>
            <person name="Klenk H.-P."/>
            <person name="Eisen J.A."/>
        </authorList>
    </citation>
    <scope>NUCLEOTIDE SEQUENCE [LARGE SCALE GENOMIC DNA]</scope>
    <source>
        <strain evidence="2">DSM 14684 / CIP 108061 / JCM 11494 / NBRC 100937 / ID131577</strain>
    </source>
</reference>
<dbReference type="EMBL" id="CP001854">
    <property type="protein sequence ID" value="ADB51119.1"/>
    <property type="molecule type" value="Genomic_DNA"/>
</dbReference>